<gene>
    <name evidence="2" type="ORF">PECUL_23A031156</name>
</gene>
<feature type="region of interest" description="Disordered" evidence="1">
    <location>
        <begin position="1"/>
        <end position="40"/>
    </location>
</feature>
<name>A0AAD1SFN7_PELCU</name>
<feature type="non-terminal residue" evidence="2">
    <location>
        <position position="131"/>
    </location>
</feature>
<organism evidence="2 3">
    <name type="scientific">Pelobates cultripes</name>
    <name type="common">Western spadefoot toad</name>
    <dbReference type="NCBI Taxonomy" id="61616"/>
    <lineage>
        <taxon>Eukaryota</taxon>
        <taxon>Metazoa</taxon>
        <taxon>Chordata</taxon>
        <taxon>Craniata</taxon>
        <taxon>Vertebrata</taxon>
        <taxon>Euteleostomi</taxon>
        <taxon>Amphibia</taxon>
        <taxon>Batrachia</taxon>
        <taxon>Anura</taxon>
        <taxon>Pelobatoidea</taxon>
        <taxon>Pelobatidae</taxon>
        <taxon>Pelobates</taxon>
    </lineage>
</organism>
<proteinExistence type="predicted"/>
<keyword evidence="3" id="KW-1185">Reference proteome</keyword>
<dbReference type="AlphaFoldDB" id="A0AAD1SFN7"/>
<protein>
    <submittedName>
        <fullName evidence="2">Uncharacterized protein</fullName>
    </submittedName>
</protein>
<evidence type="ECO:0000256" key="1">
    <source>
        <dbReference type="SAM" id="MobiDB-lite"/>
    </source>
</evidence>
<accession>A0AAD1SFN7</accession>
<dbReference type="EMBL" id="OW240916">
    <property type="protein sequence ID" value="CAH2296990.1"/>
    <property type="molecule type" value="Genomic_DNA"/>
</dbReference>
<feature type="compositionally biased region" description="Basic and acidic residues" evidence="1">
    <location>
        <begin position="59"/>
        <end position="75"/>
    </location>
</feature>
<dbReference type="Proteomes" id="UP001295444">
    <property type="component" value="Chromosome 05"/>
</dbReference>
<feature type="region of interest" description="Disordered" evidence="1">
    <location>
        <begin position="59"/>
        <end position="97"/>
    </location>
</feature>
<evidence type="ECO:0000313" key="3">
    <source>
        <dbReference type="Proteomes" id="UP001295444"/>
    </source>
</evidence>
<reference evidence="2" key="1">
    <citation type="submission" date="2022-03" db="EMBL/GenBank/DDBJ databases">
        <authorList>
            <person name="Alioto T."/>
            <person name="Alioto T."/>
            <person name="Gomez Garrido J."/>
        </authorList>
    </citation>
    <scope>NUCLEOTIDE SEQUENCE</scope>
</reference>
<evidence type="ECO:0000313" key="2">
    <source>
        <dbReference type="EMBL" id="CAH2296990.1"/>
    </source>
</evidence>
<sequence length="131" mass="14777">MQREKRAESNTLSSQIPEKDAVGRSGPKFPMAQSLLQPETLSSRPAQLLVELLPERHPAAKCRGKTESRALEDRQSQVSYSLRHRDLVPPGSLRPAVPQVAHVHPNSLDHGRTQRCPMWLLPIRQSDAMFR</sequence>